<comment type="caution">
    <text evidence="1">The sequence shown here is derived from an EMBL/GenBank/DDBJ whole genome shotgun (WGS) entry which is preliminary data.</text>
</comment>
<evidence type="ECO:0000313" key="1">
    <source>
        <dbReference type="EMBL" id="RKT50476.1"/>
    </source>
</evidence>
<dbReference type="RefSeq" id="WP_022599828.1">
    <property type="nucleotide sequence ID" value="NZ_KI440779.1"/>
</dbReference>
<dbReference type="GeneID" id="92929857"/>
<gene>
    <name evidence="1" type="ORF">BC742_2011</name>
</gene>
<evidence type="ECO:0000313" key="2">
    <source>
        <dbReference type="Proteomes" id="UP000269493"/>
    </source>
</evidence>
<dbReference type="Pfam" id="PF12099">
    <property type="entry name" value="DUF3575"/>
    <property type="match status" value="1"/>
</dbReference>
<dbReference type="Proteomes" id="UP000269493">
    <property type="component" value="Unassembled WGS sequence"/>
</dbReference>
<keyword evidence="2" id="KW-1185">Reference proteome</keyword>
<dbReference type="EMBL" id="RBXN01000007">
    <property type="protein sequence ID" value="RKT50476.1"/>
    <property type="molecule type" value="Genomic_DNA"/>
</dbReference>
<dbReference type="InterPro" id="IPR021958">
    <property type="entry name" value="DUF3575"/>
</dbReference>
<dbReference type="AlphaFoldDB" id="A0A495VM70"/>
<protein>
    <submittedName>
        <fullName evidence="1">Uncharacterized protein DUF3575</fullName>
    </submittedName>
</protein>
<accession>A0A495VM70</accession>
<reference evidence="1 2" key="1">
    <citation type="submission" date="2018-10" db="EMBL/GenBank/DDBJ databases">
        <title>Genomic Encyclopedia of Archaeal and Bacterial Type Strains, Phase II (KMG-II): from individual species to whole genera.</title>
        <authorList>
            <person name="Goeker M."/>
        </authorList>
    </citation>
    <scope>NUCLEOTIDE SEQUENCE [LARGE SCALE GENOMIC DNA]</scope>
    <source>
        <strain evidence="1 2">NSB1</strain>
    </source>
</reference>
<name>A0A495VM70_9BACT</name>
<organism evidence="1 2">
    <name type="scientific">Coprobacter fastidiosus NSB1 = JCM 33896</name>
    <dbReference type="NCBI Taxonomy" id="1349822"/>
    <lineage>
        <taxon>Bacteria</taxon>
        <taxon>Pseudomonadati</taxon>
        <taxon>Bacteroidota</taxon>
        <taxon>Bacteroidia</taxon>
        <taxon>Bacteroidales</taxon>
        <taxon>Barnesiellaceae</taxon>
        <taxon>Coprobacter</taxon>
    </lineage>
</organism>
<proteinExistence type="predicted"/>
<sequence>MQCTIKEELKQLMNRILCVLIGIVSVLFSGQAQENFPISINVEPDAINFLELDWVKITEYNNSLIQKRKNSFVSVLSDTISVTDTVIDNTVLLSDSAVINICAETSWEKISPRNLYWNLKTNLLYAATLTPNLGLEISWGTQLSLNITGSYNPWNRKGKKGDNDKIVHWMAQPELRYWFCEPTGGHFIGIHAIVTKYNIGGHKFFHIFDKGYRYEGWGVGGGFTYGYSWFLSKKWAIEGFLGIGVVRLGFDKSNNRIWCCTKSEHFTKTYFGLTKVGISLIYNIK</sequence>